<proteinExistence type="inferred from homology"/>
<sequence>MDKTITEHGERLAVSPLSASSPLRVVALGGGHGLYASLAALKHVTSELTAVVTVADDGGSSGKLREEMGVLPPGDLRMALSALCDDSEWGRTWASVMQHRFKHPTSPETFSLENHALGNLLIVSLWELLGDPIAGLDWAGSLLGARGRVLPMSLTPLVISGEVREGEHPGKGLTTVTGQAKLAKAGNIETVRLEPADADACDEAIEAIDTADWVILGPGSWYTSVLPHLLLPQTRRAIERSSARTCVVMNLELASDETTGLDARDHLMVLKNYAPDLQLDAIIADPIAVADRESFEKTASSFGATVRWAAVHERNNPFVHDSLKLGATYRDLFAE</sequence>
<evidence type="ECO:0000256" key="2">
    <source>
        <dbReference type="HAMAP-Rule" id="MF_00973"/>
    </source>
</evidence>
<dbReference type="KEGG" id="rter:IDM49_06720"/>
<dbReference type="Proteomes" id="UP000516404">
    <property type="component" value="Chromosome"/>
</dbReference>
<dbReference type="GO" id="GO:0008360">
    <property type="term" value="P:regulation of cell shape"/>
    <property type="evidence" value="ECO:0007669"/>
    <property type="project" value="UniProtKB-UniRule"/>
</dbReference>
<keyword evidence="4" id="KW-1185">Reference proteome</keyword>
<evidence type="ECO:0000256" key="1">
    <source>
        <dbReference type="ARBA" id="ARBA00022490"/>
    </source>
</evidence>
<dbReference type="SUPFAM" id="SSF142338">
    <property type="entry name" value="CofD-like"/>
    <property type="match status" value="1"/>
</dbReference>
<dbReference type="GO" id="GO:0005737">
    <property type="term" value="C:cytoplasm"/>
    <property type="evidence" value="ECO:0007669"/>
    <property type="project" value="UniProtKB-SubCell"/>
</dbReference>
<organism evidence="3 4">
    <name type="scientific">Rothia terrae</name>
    <dbReference type="NCBI Taxonomy" id="396015"/>
    <lineage>
        <taxon>Bacteria</taxon>
        <taxon>Bacillati</taxon>
        <taxon>Actinomycetota</taxon>
        <taxon>Actinomycetes</taxon>
        <taxon>Micrococcales</taxon>
        <taxon>Micrococcaceae</taxon>
        <taxon>Rothia</taxon>
    </lineage>
</organism>
<dbReference type="NCBIfam" id="TIGR01826">
    <property type="entry name" value="CofD_related"/>
    <property type="match status" value="1"/>
</dbReference>
<accession>A0A7H2BGS8</accession>
<protein>
    <recommendedName>
        <fullName evidence="2">Putative gluconeogenesis factor</fullName>
    </recommendedName>
</protein>
<dbReference type="InterPro" id="IPR010119">
    <property type="entry name" value="Gluconeogen_factor"/>
</dbReference>
<reference evidence="3 4" key="1">
    <citation type="submission" date="2020-09" db="EMBL/GenBank/DDBJ databases">
        <title>Investigation of environmental microbes.</title>
        <authorList>
            <person name="Ou Y."/>
            <person name="Kang Q."/>
        </authorList>
    </citation>
    <scope>NUCLEOTIDE SEQUENCE [LARGE SCALE GENOMIC DNA]</scope>
    <source>
        <strain evidence="3 4">KJZ-14</strain>
    </source>
</reference>
<dbReference type="PANTHER" id="PTHR30135">
    <property type="entry name" value="UNCHARACTERIZED PROTEIN YVCK-RELATED"/>
    <property type="match status" value="1"/>
</dbReference>
<name>A0A7H2BGS8_9MICC</name>
<dbReference type="PANTHER" id="PTHR30135:SF3">
    <property type="entry name" value="GLUCONEOGENESIS FACTOR-RELATED"/>
    <property type="match status" value="1"/>
</dbReference>
<dbReference type="HAMAP" id="MF_00973">
    <property type="entry name" value="Gluconeogen_factor"/>
    <property type="match status" value="1"/>
</dbReference>
<dbReference type="Gene3D" id="3.40.50.10680">
    <property type="entry name" value="CofD-like domains"/>
    <property type="match status" value="1"/>
</dbReference>
<comment type="subcellular location">
    <subcellularLocation>
        <location evidence="2">Cytoplasm</location>
    </subcellularLocation>
</comment>
<dbReference type="Pfam" id="PF01933">
    <property type="entry name" value="CofD"/>
    <property type="match status" value="1"/>
</dbReference>
<dbReference type="InterPro" id="IPR002882">
    <property type="entry name" value="CofD"/>
</dbReference>
<evidence type="ECO:0000313" key="4">
    <source>
        <dbReference type="Proteomes" id="UP000516404"/>
    </source>
</evidence>
<dbReference type="CDD" id="cd07187">
    <property type="entry name" value="YvcK_like"/>
    <property type="match status" value="1"/>
</dbReference>
<dbReference type="AlphaFoldDB" id="A0A7H2BGS8"/>
<evidence type="ECO:0000313" key="3">
    <source>
        <dbReference type="EMBL" id="QNV38874.1"/>
    </source>
</evidence>
<keyword evidence="1 2" id="KW-0963">Cytoplasm</keyword>
<dbReference type="GO" id="GO:0043743">
    <property type="term" value="F:LPPG:FO 2-phospho-L-lactate transferase activity"/>
    <property type="evidence" value="ECO:0007669"/>
    <property type="project" value="InterPro"/>
</dbReference>
<dbReference type="EMBL" id="CP061539">
    <property type="protein sequence ID" value="QNV38874.1"/>
    <property type="molecule type" value="Genomic_DNA"/>
</dbReference>
<comment type="function">
    <text evidence="2">Required for morphogenesis under gluconeogenic growth conditions.</text>
</comment>
<comment type="similarity">
    <text evidence="2">Belongs to the gluconeogenesis factor family.</text>
</comment>
<dbReference type="InterPro" id="IPR038136">
    <property type="entry name" value="CofD-like_dom_sf"/>
</dbReference>
<gene>
    <name evidence="3" type="primary">yvcK</name>
    <name evidence="3" type="ORF">IDM49_06720</name>
</gene>